<evidence type="ECO:0000256" key="2">
    <source>
        <dbReference type="ARBA" id="ARBA00006337"/>
    </source>
</evidence>
<proteinExistence type="inferred from homology"/>
<sequence length="416" mass="45728">MWQAELLLIILLLLLSGFFSGTEASFFALNRVQLRRLERHGEATSKLILEVLSKPNHFLTSVLVGNTLVNVALSVLTTSLFLRLLGDGGGLQVAILVTTVSVLLVGEVTPKTIAVNYPERVSRLTVRALRFVQVLLAPVIGAVTFVSDAILRLFGVEDGGIGHNSAISRGELGSLLEGADREGVMTARESWLAQNILEFSATRAEEAMIPRVDMVAASLEMDRDELEALVLGARRSRIPIYRNTIDEIEGYLPTKEFLLYPETKVSELVRPVAIFSERAFLSQIFYETQKGRTPVTILVNEYGETVGMLTREDLLEELVGEIHDEFGAKEDRFHRLGPGVFSASGQINIEELNEAAGLSIPDEDTVTLNGFLSALHGGIPVKGEEIVWNGIRFQIAEASRHRVQRVRVVVSPEEGA</sequence>
<name>A0A956SDC9_UNCEI</name>
<comment type="subcellular location">
    <subcellularLocation>
        <location evidence="1">Cell membrane</location>
        <topology evidence="1">Multi-pass membrane protein</topology>
    </subcellularLocation>
</comment>
<evidence type="ECO:0000256" key="6">
    <source>
        <dbReference type="ARBA" id="ARBA00022989"/>
    </source>
</evidence>
<evidence type="ECO:0000256" key="11">
    <source>
        <dbReference type="SAM" id="Phobius"/>
    </source>
</evidence>
<evidence type="ECO:0000256" key="3">
    <source>
        <dbReference type="ARBA" id="ARBA00022475"/>
    </source>
</evidence>
<evidence type="ECO:0000313" key="15">
    <source>
        <dbReference type="Proteomes" id="UP000739538"/>
    </source>
</evidence>
<keyword evidence="8 10" id="KW-0472">Membrane</keyword>
<evidence type="ECO:0000256" key="1">
    <source>
        <dbReference type="ARBA" id="ARBA00004651"/>
    </source>
</evidence>
<dbReference type="AlphaFoldDB" id="A0A956SDC9"/>
<evidence type="ECO:0000256" key="9">
    <source>
        <dbReference type="PROSITE-ProRule" id="PRU00703"/>
    </source>
</evidence>
<dbReference type="InterPro" id="IPR016169">
    <property type="entry name" value="FAD-bd_PCMH_sub2"/>
</dbReference>
<dbReference type="InterPro" id="IPR002550">
    <property type="entry name" value="CNNM"/>
</dbReference>
<dbReference type="CDD" id="cd04590">
    <property type="entry name" value="CBS_pair_CorC_HlyC_assoc"/>
    <property type="match status" value="1"/>
</dbReference>
<reference evidence="14" key="2">
    <citation type="journal article" date="2021" name="Microbiome">
        <title>Successional dynamics and alternative stable states in a saline activated sludge microbial community over 9 years.</title>
        <authorList>
            <person name="Wang Y."/>
            <person name="Ye J."/>
            <person name="Ju F."/>
            <person name="Liu L."/>
            <person name="Boyd J.A."/>
            <person name="Deng Y."/>
            <person name="Parks D.H."/>
            <person name="Jiang X."/>
            <person name="Yin X."/>
            <person name="Woodcroft B.J."/>
            <person name="Tyson G.W."/>
            <person name="Hugenholtz P."/>
            <person name="Polz M.F."/>
            <person name="Zhang T."/>
        </authorList>
    </citation>
    <scope>NUCLEOTIDE SEQUENCE</scope>
    <source>
        <strain evidence="14">HKST-UBA02</strain>
    </source>
</reference>
<dbReference type="Pfam" id="PF03471">
    <property type="entry name" value="CorC_HlyC"/>
    <property type="match status" value="1"/>
</dbReference>
<dbReference type="SUPFAM" id="SSF56176">
    <property type="entry name" value="FAD-binding/transporter-associated domain-like"/>
    <property type="match status" value="1"/>
</dbReference>
<dbReference type="Pfam" id="PF01595">
    <property type="entry name" value="CNNM"/>
    <property type="match status" value="1"/>
</dbReference>
<protein>
    <submittedName>
        <fullName evidence="14">HlyC/CorC family transporter</fullName>
    </submittedName>
</protein>
<organism evidence="14 15">
    <name type="scientific">Eiseniibacteriota bacterium</name>
    <dbReference type="NCBI Taxonomy" id="2212470"/>
    <lineage>
        <taxon>Bacteria</taxon>
        <taxon>Candidatus Eiseniibacteriota</taxon>
    </lineage>
</organism>
<feature type="transmembrane region" description="Helical" evidence="11">
    <location>
        <begin position="58"/>
        <end position="82"/>
    </location>
</feature>
<dbReference type="InterPro" id="IPR046342">
    <property type="entry name" value="CBS_dom_sf"/>
</dbReference>
<keyword evidence="5" id="KW-0677">Repeat</keyword>
<feature type="domain" description="CBS" evidence="12">
    <location>
        <begin position="268"/>
        <end position="325"/>
    </location>
</feature>
<gene>
    <name evidence="14" type="ORF">KDA27_00130</name>
</gene>
<dbReference type="PROSITE" id="PS51846">
    <property type="entry name" value="CNNM"/>
    <property type="match status" value="1"/>
</dbReference>
<evidence type="ECO:0000313" key="14">
    <source>
        <dbReference type="EMBL" id="MCA9754178.1"/>
    </source>
</evidence>
<dbReference type="GO" id="GO:0005886">
    <property type="term" value="C:plasma membrane"/>
    <property type="evidence" value="ECO:0007669"/>
    <property type="project" value="UniProtKB-SubCell"/>
</dbReference>
<dbReference type="InterPro" id="IPR044751">
    <property type="entry name" value="Ion_transp-like_CBS"/>
</dbReference>
<feature type="domain" description="CNNM transmembrane" evidence="13">
    <location>
        <begin position="1"/>
        <end position="189"/>
    </location>
</feature>
<keyword evidence="3" id="KW-1003">Cell membrane</keyword>
<comment type="caution">
    <text evidence="14">The sequence shown here is derived from an EMBL/GenBank/DDBJ whole genome shotgun (WGS) entry which is preliminary data.</text>
</comment>
<keyword evidence="7 9" id="KW-0129">CBS domain</keyword>
<evidence type="ECO:0000259" key="12">
    <source>
        <dbReference type="PROSITE" id="PS51371"/>
    </source>
</evidence>
<dbReference type="GO" id="GO:0050660">
    <property type="term" value="F:flavin adenine dinucleotide binding"/>
    <property type="evidence" value="ECO:0007669"/>
    <property type="project" value="InterPro"/>
</dbReference>
<dbReference type="SUPFAM" id="SSF54631">
    <property type="entry name" value="CBS-domain pair"/>
    <property type="match status" value="1"/>
</dbReference>
<keyword evidence="4 10" id="KW-0812">Transmembrane</keyword>
<dbReference type="Proteomes" id="UP000739538">
    <property type="component" value="Unassembled WGS sequence"/>
</dbReference>
<dbReference type="InterPro" id="IPR036318">
    <property type="entry name" value="FAD-bd_PCMH-like_sf"/>
</dbReference>
<evidence type="ECO:0000256" key="10">
    <source>
        <dbReference type="PROSITE-ProRule" id="PRU01193"/>
    </source>
</evidence>
<dbReference type="Gene3D" id="3.10.580.10">
    <property type="entry name" value="CBS-domain"/>
    <property type="match status" value="1"/>
</dbReference>
<evidence type="ECO:0000256" key="7">
    <source>
        <dbReference type="ARBA" id="ARBA00023122"/>
    </source>
</evidence>
<evidence type="ECO:0000259" key="13">
    <source>
        <dbReference type="PROSITE" id="PS51846"/>
    </source>
</evidence>
<keyword evidence="6 10" id="KW-1133">Transmembrane helix</keyword>
<evidence type="ECO:0000256" key="5">
    <source>
        <dbReference type="ARBA" id="ARBA00022737"/>
    </source>
</evidence>
<dbReference type="InterPro" id="IPR000644">
    <property type="entry name" value="CBS_dom"/>
</dbReference>
<dbReference type="SMART" id="SM01091">
    <property type="entry name" value="CorC_HlyC"/>
    <property type="match status" value="1"/>
</dbReference>
<dbReference type="PROSITE" id="PS51371">
    <property type="entry name" value="CBS"/>
    <property type="match status" value="1"/>
</dbReference>
<feature type="transmembrane region" description="Helical" evidence="11">
    <location>
        <begin position="89"/>
        <end position="108"/>
    </location>
</feature>
<evidence type="ECO:0000256" key="4">
    <source>
        <dbReference type="ARBA" id="ARBA00022692"/>
    </source>
</evidence>
<dbReference type="InterPro" id="IPR005170">
    <property type="entry name" value="Transptr-assoc_dom"/>
</dbReference>
<reference evidence="14" key="1">
    <citation type="submission" date="2020-04" db="EMBL/GenBank/DDBJ databases">
        <authorList>
            <person name="Zhang T."/>
        </authorList>
    </citation>
    <scope>NUCLEOTIDE SEQUENCE</scope>
    <source>
        <strain evidence="14">HKST-UBA02</strain>
    </source>
</reference>
<feature type="transmembrane region" description="Helical" evidence="11">
    <location>
        <begin position="128"/>
        <end position="146"/>
    </location>
</feature>
<dbReference type="EMBL" id="JAGQHS010000001">
    <property type="protein sequence ID" value="MCA9754178.1"/>
    <property type="molecule type" value="Genomic_DNA"/>
</dbReference>
<comment type="similarity">
    <text evidence="2">Belongs to the UPF0053 family.</text>
</comment>
<accession>A0A956SDC9</accession>
<dbReference type="PANTHER" id="PTHR22777:SF32">
    <property type="entry name" value="UPF0053 INNER MEMBRANE PROTEIN YFJD"/>
    <property type="match status" value="1"/>
</dbReference>
<evidence type="ECO:0000256" key="8">
    <source>
        <dbReference type="ARBA" id="ARBA00023136"/>
    </source>
</evidence>
<dbReference type="PANTHER" id="PTHR22777">
    <property type="entry name" value="HEMOLYSIN-RELATED"/>
    <property type="match status" value="1"/>
</dbReference>
<dbReference type="Gene3D" id="3.30.465.10">
    <property type="match status" value="1"/>
</dbReference>